<protein>
    <submittedName>
        <fullName evidence="1">DUF2442 domain-containing protein</fullName>
    </submittedName>
</protein>
<dbReference type="EMBL" id="VXPY01000094">
    <property type="protein sequence ID" value="MYD91265.1"/>
    <property type="molecule type" value="Genomic_DNA"/>
</dbReference>
<dbReference type="Gene3D" id="3.30.2020.10">
    <property type="entry name" value="NE0471-like N-terminal domain"/>
    <property type="match status" value="1"/>
</dbReference>
<name>A0A6B1DWU2_9CHLR</name>
<dbReference type="InterPro" id="IPR018841">
    <property type="entry name" value="DUF2442"/>
</dbReference>
<accession>A0A6B1DWU2</accession>
<sequence>MDCQLLHVEARPHFHLYLEYGDGTRGEVDLTPFAGLPAFRAWDTPGVFEKVHVSDWGSVAWDIEGNLELCPDSLYLKLTQGWYPPPEPARLPTAVVAT</sequence>
<dbReference type="Pfam" id="PF10387">
    <property type="entry name" value="DUF2442"/>
    <property type="match status" value="1"/>
</dbReference>
<evidence type="ECO:0000313" key="1">
    <source>
        <dbReference type="EMBL" id="MYD91265.1"/>
    </source>
</evidence>
<dbReference type="AlphaFoldDB" id="A0A6B1DWU2"/>
<reference evidence="1" key="1">
    <citation type="submission" date="2019-09" db="EMBL/GenBank/DDBJ databases">
        <title>Characterisation of the sponge microbiome using genome-centric metagenomics.</title>
        <authorList>
            <person name="Engelberts J.P."/>
            <person name="Robbins S.J."/>
            <person name="De Goeij J.M."/>
            <person name="Aranda M."/>
            <person name="Bell S.C."/>
            <person name="Webster N.S."/>
        </authorList>
    </citation>
    <scope>NUCLEOTIDE SEQUENCE</scope>
    <source>
        <strain evidence="1">SB0662_bin_9</strain>
    </source>
</reference>
<gene>
    <name evidence="1" type="ORF">F4Y08_13165</name>
</gene>
<dbReference type="SUPFAM" id="SSF143880">
    <property type="entry name" value="NE0471 N-terminal domain-like"/>
    <property type="match status" value="1"/>
</dbReference>
<dbReference type="InterPro" id="IPR036782">
    <property type="entry name" value="NE0471-like_N"/>
</dbReference>
<organism evidence="1">
    <name type="scientific">Caldilineaceae bacterium SB0662_bin_9</name>
    <dbReference type="NCBI Taxonomy" id="2605258"/>
    <lineage>
        <taxon>Bacteria</taxon>
        <taxon>Bacillati</taxon>
        <taxon>Chloroflexota</taxon>
        <taxon>Caldilineae</taxon>
        <taxon>Caldilineales</taxon>
        <taxon>Caldilineaceae</taxon>
    </lineage>
</organism>
<comment type="caution">
    <text evidence="1">The sequence shown here is derived from an EMBL/GenBank/DDBJ whole genome shotgun (WGS) entry which is preliminary data.</text>
</comment>
<proteinExistence type="predicted"/>